<reference evidence="1 2" key="1">
    <citation type="submission" date="2016-04" db="EMBL/GenBank/DDBJ databases">
        <title>Draft genome sequence of freshwater magnetotactic bacteria Magnetospirillum marisnigri SP-1 and Magnetospirillum moscoviense BB-1.</title>
        <authorList>
            <person name="Koziaeva V."/>
            <person name="Dziuba M.V."/>
            <person name="Ivanov T.M."/>
            <person name="Kuznetsov B."/>
            <person name="Grouzdev D.S."/>
        </authorList>
    </citation>
    <scope>NUCLEOTIDE SEQUENCE [LARGE SCALE GENOMIC DNA]</scope>
    <source>
        <strain evidence="1 2">SP-1</strain>
    </source>
</reference>
<name>A0A178MP21_9PROT</name>
<dbReference type="AlphaFoldDB" id="A0A178MP21"/>
<protein>
    <submittedName>
        <fullName evidence="1">Uncharacterized protein</fullName>
    </submittedName>
</protein>
<evidence type="ECO:0000313" key="1">
    <source>
        <dbReference type="EMBL" id="OAN49878.1"/>
    </source>
</evidence>
<evidence type="ECO:0000313" key="2">
    <source>
        <dbReference type="Proteomes" id="UP000078428"/>
    </source>
</evidence>
<gene>
    <name evidence="1" type="ORF">A6A04_18730</name>
</gene>
<dbReference type="Proteomes" id="UP000078428">
    <property type="component" value="Unassembled WGS sequence"/>
</dbReference>
<sequence>MKRFPEVPRFIVIQLFKDFGGDEKKDLNFKVPPEFHADYKTFAVQCDVPMSEILYRSFQFYRMAMNWTR</sequence>
<dbReference type="EMBL" id="LWQT01000057">
    <property type="protein sequence ID" value="OAN49878.1"/>
    <property type="molecule type" value="Genomic_DNA"/>
</dbReference>
<accession>A0A178MP21</accession>
<organism evidence="1 2">
    <name type="scientific">Paramagnetospirillum marisnigri</name>
    <dbReference type="NCBI Taxonomy" id="1285242"/>
    <lineage>
        <taxon>Bacteria</taxon>
        <taxon>Pseudomonadati</taxon>
        <taxon>Pseudomonadota</taxon>
        <taxon>Alphaproteobacteria</taxon>
        <taxon>Rhodospirillales</taxon>
        <taxon>Magnetospirillaceae</taxon>
        <taxon>Paramagnetospirillum</taxon>
    </lineage>
</organism>
<proteinExistence type="predicted"/>
<keyword evidence="2" id="KW-1185">Reference proteome</keyword>
<comment type="caution">
    <text evidence="1">The sequence shown here is derived from an EMBL/GenBank/DDBJ whole genome shotgun (WGS) entry which is preliminary data.</text>
</comment>